<proteinExistence type="predicted"/>
<reference evidence="3" key="1">
    <citation type="submission" date="2020-05" db="EMBL/GenBank/DDBJ databases">
        <authorList>
            <person name="Chiriac C."/>
            <person name="Salcher M."/>
            <person name="Ghai R."/>
            <person name="Kavagutti S V."/>
        </authorList>
    </citation>
    <scope>NUCLEOTIDE SEQUENCE</scope>
</reference>
<dbReference type="PANTHER" id="PTHR24094:SF15">
    <property type="entry name" value="AMP-DEPENDENT SYNTHETASE_LIGASE DOMAIN-CONTAINING PROTEIN-RELATED"/>
    <property type="match status" value="1"/>
</dbReference>
<feature type="domain" description="GmrSD restriction endonucleases C-terminal" evidence="1">
    <location>
        <begin position="133"/>
        <end position="223"/>
    </location>
</feature>
<dbReference type="AlphaFoldDB" id="A0A6J7TGV8"/>
<dbReference type="PANTHER" id="PTHR24094">
    <property type="entry name" value="SECRETED PROTEIN"/>
    <property type="match status" value="1"/>
</dbReference>
<accession>A0A6J7TGV8</accession>
<gene>
    <name evidence="2" type="ORF">UFOPK1820_00959</name>
    <name evidence="3" type="ORF">UFOPK4275_00960</name>
    <name evidence="4" type="ORF">UFOPK4422_00462</name>
</gene>
<evidence type="ECO:0000259" key="1">
    <source>
        <dbReference type="Pfam" id="PF07510"/>
    </source>
</evidence>
<dbReference type="EMBL" id="CAFBRX010000032">
    <property type="protein sequence ID" value="CAB5117055.1"/>
    <property type="molecule type" value="Genomic_DNA"/>
</dbReference>
<organism evidence="3">
    <name type="scientific">freshwater metagenome</name>
    <dbReference type="NCBI Taxonomy" id="449393"/>
    <lineage>
        <taxon>unclassified sequences</taxon>
        <taxon>metagenomes</taxon>
        <taxon>ecological metagenomes</taxon>
    </lineage>
</organism>
<name>A0A6J7TGV8_9ZZZZ</name>
<sequence>MELKLSNRYRTGLALGFVVVMTACGSAKPSALVIEVDNAVITTAPAGPAVLTPIALEEKTTTATVTSTSSLGLRVEAEHVGGYKRTLFANWYDADGDGCNTRQEVLIAESIIPAKISAKCKVTGKWFSVYDRVTTTDSSSFDIDHMVPLKEAWDSGAWNWNKDQRKKFANDLDKSFFLIAVTASSNRSKGERDPAEWMPTSARYRCEYARIWVKIKRAWDLSVDPTENTFLKSTLARC</sequence>
<dbReference type="EMBL" id="CAEZUK010000157">
    <property type="protein sequence ID" value="CAB4604365.1"/>
    <property type="molecule type" value="Genomic_DNA"/>
</dbReference>
<evidence type="ECO:0000313" key="3">
    <source>
        <dbReference type="EMBL" id="CAB5052207.1"/>
    </source>
</evidence>
<evidence type="ECO:0000313" key="4">
    <source>
        <dbReference type="EMBL" id="CAB5117055.1"/>
    </source>
</evidence>
<protein>
    <submittedName>
        <fullName evidence="3">Unannotated protein</fullName>
    </submittedName>
</protein>
<dbReference type="Pfam" id="PF07510">
    <property type="entry name" value="GmrSD_C"/>
    <property type="match status" value="1"/>
</dbReference>
<evidence type="ECO:0000313" key="2">
    <source>
        <dbReference type="EMBL" id="CAB4604365.1"/>
    </source>
</evidence>
<dbReference type="EMBL" id="CAFBQJ010000179">
    <property type="protein sequence ID" value="CAB5052207.1"/>
    <property type="molecule type" value="Genomic_DNA"/>
</dbReference>
<dbReference type="PROSITE" id="PS51257">
    <property type="entry name" value="PROKAR_LIPOPROTEIN"/>
    <property type="match status" value="1"/>
</dbReference>
<dbReference type="InterPro" id="IPR011089">
    <property type="entry name" value="GmrSD_C"/>
</dbReference>